<feature type="compositionally biased region" description="Low complexity" evidence="3">
    <location>
        <begin position="387"/>
        <end position="396"/>
    </location>
</feature>
<sequence length="649" mass="71450">MDEELDRTHSTSNISTSPTLVFHGGSLGRTRLRAGGEIPAGAEYTTQFTALADAYWHLDTGINVPRAVALLSDNRLNREFVSKILHAISISPNPSPLIVQYVRTAKPLLTTPQDRGASSVHSTRRRSYEDNSSKNSSNGAFRPTPAPTLFPPSSASHYPPSRAIPPHLRSRPPKYLSRSSIAILRDLICVRLIQSGKYADAIKVDHQFASSTLNDSQDRDRRKMVQDLYDALPPAERAQLDSELTQRKEEQQPEPAPAPTVNGIQHHRQQNPPPPPRPWQISACRSPGKKFRAPSPRKTRQCSTYPRGIPFRDPHPHPHVPLPNAPAPRASADPSHPHPNPSRPQPPLTRESRSAHLFPATSTSKSTGFASAARKPNAFYKPPPPATTQGPTTTPTHLFGGATRVEERAPRGARAAMDVDGLGEEQEDGGEEEEHMHMEVERETTDQDVGFSVFGNTPGPVQAEAEQQAEQPRVKTRRAAAASSVSVAPQRTRRRAPPGAFDVSDEEEEDAEVEAEAEEPAPRRCPRAPGPLRHTQTNKHSTRAPQPEPPRNKRARRVQEDNLGRSLPGSLMDEDQDEEEEEEEEADDIAPLKQPTRRAAARTSRARATTPLSDAGDELEGVQTRRRSSRLSTAGSVGADRRRRVRLGM</sequence>
<protein>
    <submittedName>
        <fullName evidence="5">Nuclear pore complex assembly</fullName>
    </submittedName>
</protein>
<evidence type="ECO:0000313" key="6">
    <source>
        <dbReference type="Proteomes" id="UP001063166"/>
    </source>
</evidence>
<feature type="domain" description="ELYS-like" evidence="4">
    <location>
        <begin position="46"/>
        <end position="119"/>
    </location>
</feature>
<dbReference type="Pfam" id="PF13934">
    <property type="entry name" value="ELYS"/>
    <property type="match status" value="1"/>
</dbReference>
<proteinExistence type="predicted"/>
<dbReference type="InterPro" id="IPR025151">
    <property type="entry name" value="ELYS_dom"/>
</dbReference>
<dbReference type="AlphaFoldDB" id="A0A9P3URA0"/>
<name>A0A9P3URA0_LYOSH</name>
<feature type="compositionally biased region" description="Low complexity" evidence="3">
    <location>
        <begin position="479"/>
        <end position="488"/>
    </location>
</feature>
<dbReference type="Proteomes" id="UP001063166">
    <property type="component" value="Unassembled WGS sequence"/>
</dbReference>
<feature type="compositionally biased region" description="Acidic residues" evidence="3">
    <location>
        <begin position="421"/>
        <end position="433"/>
    </location>
</feature>
<reference evidence="5" key="1">
    <citation type="submission" date="2022-07" db="EMBL/GenBank/DDBJ databases">
        <title>The genome of Lyophyllum shimeji provides insight into the initial evolution of ectomycorrhizal fungal genome.</title>
        <authorList>
            <person name="Kobayashi Y."/>
            <person name="Shibata T."/>
            <person name="Hirakawa H."/>
            <person name="Shigenobu S."/>
            <person name="Nishiyama T."/>
            <person name="Yamada A."/>
            <person name="Hasebe M."/>
            <person name="Kawaguchi M."/>
        </authorList>
    </citation>
    <scope>NUCLEOTIDE SEQUENCE</scope>
    <source>
        <strain evidence="5">AT787</strain>
    </source>
</reference>
<evidence type="ECO:0000256" key="2">
    <source>
        <dbReference type="ARBA" id="ARBA00023242"/>
    </source>
</evidence>
<feature type="compositionally biased region" description="Basic and acidic residues" evidence="3">
    <location>
        <begin position="434"/>
        <end position="445"/>
    </location>
</feature>
<evidence type="ECO:0000256" key="3">
    <source>
        <dbReference type="SAM" id="MobiDB-lite"/>
    </source>
</evidence>
<feature type="region of interest" description="Disordered" evidence="3">
    <location>
        <begin position="110"/>
        <end position="173"/>
    </location>
</feature>
<comment type="subcellular location">
    <subcellularLocation>
        <location evidence="1">Nucleus</location>
    </subcellularLocation>
</comment>
<comment type="caution">
    <text evidence="5">The sequence shown here is derived from an EMBL/GenBank/DDBJ whole genome shotgun (WGS) entry which is preliminary data.</text>
</comment>
<feature type="compositionally biased region" description="Acidic residues" evidence="3">
    <location>
        <begin position="572"/>
        <end position="588"/>
    </location>
</feature>
<feature type="compositionally biased region" description="Low complexity" evidence="3">
    <location>
        <begin position="601"/>
        <end position="610"/>
    </location>
</feature>
<evidence type="ECO:0000256" key="1">
    <source>
        <dbReference type="ARBA" id="ARBA00004123"/>
    </source>
</evidence>
<evidence type="ECO:0000313" key="5">
    <source>
        <dbReference type="EMBL" id="GLB42012.1"/>
    </source>
</evidence>
<feature type="compositionally biased region" description="Basic residues" evidence="3">
    <location>
        <begin position="287"/>
        <end position="300"/>
    </location>
</feature>
<feature type="compositionally biased region" description="Polar residues" evidence="3">
    <location>
        <begin position="360"/>
        <end position="369"/>
    </location>
</feature>
<dbReference type="EMBL" id="BRPK01000011">
    <property type="protein sequence ID" value="GLB42012.1"/>
    <property type="molecule type" value="Genomic_DNA"/>
</dbReference>
<gene>
    <name evidence="5" type="ORF">LshimejAT787_1100270</name>
</gene>
<evidence type="ECO:0000259" key="4">
    <source>
        <dbReference type="Pfam" id="PF13934"/>
    </source>
</evidence>
<keyword evidence="6" id="KW-1185">Reference proteome</keyword>
<keyword evidence="2" id="KW-0539">Nucleus</keyword>
<feature type="region of interest" description="Disordered" evidence="3">
    <location>
        <begin position="242"/>
        <end position="649"/>
    </location>
</feature>
<dbReference type="GO" id="GO:0005634">
    <property type="term" value="C:nucleus"/>
    <property type="evidence" value="ECO:0007669"/>
    <property type="project" value="UniProtKB-SubCell"/>
</dbReference>
<feature type="compositionally biased region" description="Acidic residues" evidence="3">
    <location>
        <begin position="503"/>
        <end position="519"/>
    </location>
</feature>
<feature type="compositionally biased region" description="Low complexity" evidence="3">
    <location>
        <begin position="462"/>
        <end position="471"/>
    </location>
</feature>
<feature type="compositionally biased region" description="Pro residues" evidence="3">
    <location>
        <begin position="337"/>
        <end position="347"/>
    </location>
</feature>
<feature type="compositionally biased region" description="Basic and acidic residues" evidence="3">
    <location>
        <begin position="242"/>
        <end position="251"/>
    </location>
</feature>
<accession>A0A9P3URA0</accession>
<organism evidence="5 6">
    <name type="scientific">Lyophyllum shimeji</name>
    <name type="common">Hon-shimeji</name>
    <name type="synonym">Tricholoma shimeji</name>
    <dbReference type="NCBI Taxonomy" id="47721"/>
    <lineage>
        <taxon>Eukaryota</taxon>
        <taxon>Fungi</taxon>
        <taxon>Dikarya</taxon>
        <taxon>Basidiomycota</taxon>
        <taxon>Agaricomycotina</taxon>
        <taxon>Agaricomycetes</taxon>
        <taxon>Agaricomycetidae</taxon>
        <taxon>Agaricales</taxon>
        <taxon>Tricholomatineae</taxon>
        <taxon>Lyophyllaceae</taxon>
        <taxon>Lyophyllum</taxon>
    </lineage>
</organism>
<dbReference type="OrthoDB" id="20729at2759"/>